<evidence type="ECO:0000256" key="2">
    <source>
        <dbReference type="ARBA" id="ARBA00004401"/>
    </source>
</evidence>
<dbReference type="Proteomes" id="UP000595512">
    <property type="component" value="Chromosome"/>
</dbReference>
<dbReference type="AlphaFoldDB" id="A0A150KUW9"/>
<proteinExistence type="inferred from homology"/>
<dbReference type="InterPro" id="IPR019758">
    <property type="entry name" value="Pept_S26A_signal_pept_1_CS"/>
</dbReference>
<dbReference type="Proteomes" id="UP000075666">
    <property type="component" value="Unassembled WGS sequence"/>
</dbReference>
<name>A0A150KUW9_9BACI</name>
<feature type="active site" evidence="11">
    <location>
        <position position="40"/>
    </location>
</feature>
<dbReference type="Gene3D" id="2.10.109.10">
    <property type="entry name" value="Umud Fragment, subunit A"/>
    <property type="match status" value="1"/>
</dbReference>
<evidence type="ECO:0000313" key="18">
    <source>
        <dbReference type="Proteomes" id="UP000595512"/>
    </source>
</evidence>
<dbReference type="RefSeq" id="WP_066232368.1">
    <property type="nucleotide sequence ID" value="NZ_CP066701.1"/>
</dbReference>
<reference evidence="15 17" key="1">
    <citation type="submission" date="2016-01" db="EMBL/GenBank/DDBJ databases">
        <title>Genome Sequences of Twelve Sporeforming Bacillus Species Isolated from Foods.</title>
        <authorList>
            <person name="Berendsen E.M."/>
            <person name="Wells-Bennik M.H."/>
            <person name="Krawcyk A.O."/>
            <person name="De Jong A."/>
            <person name="Holsappel S."/>
            <person name="Eijlander R.T."/>
            <person name="Kuipers O.P."/>
        </authorList>
    </citation>
    <scope>NUCLEOTIDE SEQUENCE [LARGE SCALE GENOMIC DNA]</scope>
    <source>
        <strain evidence="15 17">B4102</strain>
    </source>
</reference>
<dbReference type="PROSITE" id="PS00501">
    <property type="entry name" value="SPASE_I_1"/>
    <property type="match status" value="1"/>
</dbReference>
<evidence type="ECO:0000256" key="12">
    <source>
        <dbReference type="RuleBase" id="RU003993"/>
    </source>
</evidence>
<keyword evidence="6 12" id="KW-0645">Protease</keyword>
<evidence type="ECO:0000256" key="8">
    <source>
        <dbReference type="ARBA" id="ARBA00022801"/>
    </source>
</evidence>
<accession>A0A150KUW9</accession>
<dbReference type="OrthoDB" id="9802919at2"/>
<dbReference type="NCBIfam" id="TIGR02227">
    <property type="entry name" value="sigpep_I_bact"/>
    <property type="match status" value="1"/>
</dbReference>
<reference evidence="16 18" key="2">
    <citation type="submission" date="2020-12" db="EMBL/GenBank/DDBJ databases">
        <title>Taxonomic evaluation of the Bacillus sporothermodurans group of bacteria based on whole genome sequences.</title>
        <authorList>
            <person name="Fiedler G."/>
            <person name="Herbstmann A.-D."/>
            <person name="Doll E."/>
            <person name="Wenning M."/>
            <person name="Brinks E."/>
            <person name="Kabisch J."/>
            <person name="Breitenwieser F."/>
            <person name="Lappann M."/>
            <person name="Boehnlein C."/>
            <person name="Franz C."/>
        </authorList>
    </citation>
    <scope>NUCLEOTIDE SEQUENCE [LARGE SCALE GENOMIC DNA]</scope>
    <source>
        <strain evidence="16 18">DSM 10599</strain>
    </source>
</reference>
<dbReference type="PANTHER" id="PTHR43390">
    <property type="entry name" value="SIGNAL PEPTIDASE I"/>
    <property type="match status" value="1"/>
</dbReference>
<evidence type="ECO:0000256" key="6">
    <source>
        <dbReference type="ARBA" id="ARBA00022670"/>
    </source>
</evidence>
<sequence length="179" mass="20579">MEPKTKKELKSWGKALIIALGIAFVTRTFFFAPYTVKGESMEPTLHDQEKVFVNKFNVNDRYHRGDIVIIKGKEKNYVKRIIGLPGEKIVMENDKLFIDEVLCKEPYLSQNLKLAVKEGSNLTGDFGPITVPHNKYFVMGDNRLKSEDSRNGLGFIRKQSIIGKSEFVFFPFSHFRNVE</sequence>
<dbReference type="PANTHER" id="PTHR43390:SF1">
    <property type="entry name" value="CHLOROPLAST PROCESSING PEPTIDASE"/>
    <property type="match status" value="1"/>
</dbReference>
<keyword evidence="8 12" id="KW-0378">Hydrolase</keyword>
<dbReference type="PROSITE" id="PS00761">
    <property type="entry name" value="SPASE_I_3"/>
    <property type="match status" value="1"/>
</dbReference>
<evidence type="ECO:0000256" key="9">
    <source>
        <dbReference type="ARBA" id="ARBA00022989"/>
    </source>
</evidence>
<evidence type="ECO:0000256" key="11">
    <source>
        <dbReference type="PIRSR" id="PIRSR600223-1"/>
    </source>
</evidence>
<dbReference type="InterPro" id="IPR019756">
    <property type="entry name" value="Pept_S26A_signal_pept_1_Ser-AS"/>
</dbReference>
<comment type="catalytic activity">
    <reaction evidence="1 12">
        <text>Cleavage of hydrophobic, N-terminal signal or leader sequences from secreted and periplasmic proteins.</text>
        <dbReference type="EC" id="3.4.21.89"/>
    </reaction>
</comment>
<feature type="domain" description="Peptidase S26" evidence="14">
    <location>
        <begin position="10"/>
        <end position="170"/>
    </location>
</feature>
<dbReference type="EMBL" id="CP066701">
    <property type="protein sequence ID" value="QQX25869.1"/>
    <property type="molecule type" value="Genomic_DNA"/>
</dbReference>
<dbReference type="GO" id="GO:0006465">
    <property type="term" value="P:signal peptide processing"/>
    <property type="evidence" value="ECO:0007669"/>
    <property type="project" value="InterPro"/>
</dbReference>
<feature type="active site" evidence="11">
    <location>
        <position position="79"/>
    </location>
</feature>
<evidence type="ECO:0000256" key="4">
    <source>
        <dbReference type="ARBA" id="ARBA00013208"/>
    </source>
</evidence>
<evidence type="ECO:0000259" key="14">
    <source>
        <dbReference type="Pfam" id="PF10502"/>
    </source>
</evidence>
<dbReference type="InterPro" id="IPR036286">
    <property type="entry name" value="LexA/Signal_pep-like_sf"/>
</dbReference>
<dbReference type="EC" id="3.4.21.89" evidence="4 12"/>
<comment type="subcellular location">
    <subcellularLocation>
        <location evidence="2">Cell membrane</location>
        <topology evidence="2">Single-pass type II membrane protein</topology>
    </subcellularLocation>
    <subcellularLocation>
        <location evidence="13">Membrane</location>
        <topology evidence="13">Single-pass type II membrane protein</topology>
    </subcellularLocation>
</comment>
<keyword evidence="17" id="KW-1185">Reference proteome</keyword>
<comment type="similarity">
    <text evidence="3 13">Belongs to the peptidase S26 family.</text>
</comment>
<protein>
    <recommendedName>
        <fullName evidence="4 12">Signal peptidase I</fullName>
        <ecNumber evidence="4 12">3.4.21.89</ecNumber>
    </recommendedName>
</protein>
<evidence type="ECO:0000256" key="13">
    <source>
        <dbReference type="RuleBase" id="RU362042"/>
    </source>
</evidence>
<keyword evidence="5" id="KW-1003">Cell membrane</keyword>
<dbReference type="SUPFAM" id="SSF51306">
    <property type="entry name" value="LexA/Signal peptidase"/>
    <property type="match status" value="1"/>
</dbReference>
<keyword evidence="7 12" id="KW-0812">Transmembrane</keyword>
<evidence type="ECO:0000256" key="10">
    <source>
        <dbReference type="ARBA" id="ARBA00023136"/>
    </source>
</evidence>
<evidence type="ECO:0000313" key="15">
    <source>
        <dbReference type="EMBL" id="KYD03506.1"/>
    </source>
</evidence>
<dbReference type="GO" id="GO:0005886">
    <property type="term" value="C:plasma membrane"/>
    <property type="evidence" value="ECO:0007669"/>
    <property type="project" value="UniProtKB-SubCell"/>
</dbReference>
<keyword evidence="10 12" id="KW-0472">Membrane</keyword>
<dbReference type="STRING" id="46224.B4102_3356"/>
<organism evidence="15 17">
    <name type="scientific">Heyndrickxia sporothermodurans</name>
    <dbReference type="NCBI Taxonomy" id="46224"/>
    <lineage>
        <taxon>Bacteria</taxon>
        <taxon>Bacillati</taxon>
        <taxon>Bacillota</taxon>
        <taxon>Bacilli</taxon>
        <taxon>Bacillales</taxon>
        <taxon>Bacillaceae</taxon>
        <taxon>Heyndrickxia</taxon>
    </lineage>
</organism>
<dbReference type="PRINTS" id="PR00727">
    <property type="entry name" value="LEADERPTASE"/>
</dbReference>
<dbReference type="InterPro" id="IPR000223">
    <property type="entry name" value="Pept_S26A_signal_pept_1"/>
</dbReference>
<gene>
    <name evidence="16" type="primary">lepB</name>
    <name evidence="15" type="ORF">B4102_3356</name>
    <name evidence="16" type="ORF">JGZ69_02620</name>
</gene>
<evidence type="ECO:0000256" key="1">
    <source>
        <dbReference type="ARBA" id="ARBA00000677"/>
    </source>
</evidence>
<dbReference type="CDD" id="cd06530">
    <property type="entry name" value="S26_SPase_I"/>
    <property type="match status" value="1"/>
</dbReference>
<dbReference type="PATRIC" id="fig|46224.3.peg.3492"/>
<dbReference type="PROSITE" id="PS00760">
    <property type="entry name" value="SPASE_I_2"/>
    <property type="match status" value="1"/>
</dbReference>
<dbReference type="GO" id="GO:0004252">
    <property type="term" value="F:serine-type endopeptidase activity"/>
    <property type="evidence" value="ECO:0007669"/>
    <property type="project" value="InterPro"/>
</dbReference>
<keyword evidence="9 12" id="KW-1133">Transmembrane helix</keyword>
<evidence type="ECO:0000256" key="7">
    <source>
        <dbReference type="ARBA" id="ARBA00022692"/>
    </source>
</evidence>
<dbReference type="Pfam" id="PF10502">
    <property type="entry name" value="Peptidase_S26"/>
    <property type="match status" value="1"/>
</dbReference>
<dbReference type="InterPro" id="IPR019757">
    <property type="entry name" value="Pept_S26A_signal_pept_1_Lys-AS"/>
</dbReference>
<dbReference type="EMBL" id="LQYN01000068">
    <property type="protein sequence ID" value="KYD03506.1"/>
    <property type="molecule type" value="Genomic_DNA"/>
</dbReference>
<dbReference type="FunFam" id="2.10.109.10:FF:000008">
    <property type="entry name" value="Signal peptidase I"/>
    <property type="match status" value="1"/>
</dbReference>
<dbReference type="InterPro" id="IPR019533">
    <property type="entry name" value="Peptidase_S26"/>
</dbReference>
<evidence type="ECO:0000313" key="17">
    <source>
        <dbReference type="Proteomes" id="UP000075666"/>
    </source>
</evidence>
<evidence type="ECO:0000313" key="16">
    <source>
        <dbReference type="EMBL" id="QQX25869.1"/>
    </source>
</evidence>
<dbReference type="GO" id="GO:0009003">
    <property type="term" value="F:signal peptidase activity"/>
    <property type="evidence" value="ECO:0007669"/>
    <property type="project" value="UniProtKB-EC"/>
</dbReference>
<evidence type="ECO:0000256" key="5">
    <source>
        <dbReference type="ARBA" id="ARBA00022475"/>
    </source>
</evidence>
<feature type="transmembrane region" description="Helical" evidence="12">
    <location>
        <begin position="12"/>
        <end position="34"/>
    </location>
</feature>
<evidence type="ECO:0000256" key="3">
    <source>
        <dbReference type="ARBA" id="ARBA00009370"/>
    </source>
</evidence>
<dbReference type="KEGG" id="hspo:JGZ69_02620"/>